<dbReference type="GO" id="GO:1905475">
    <property type="term" value="P:regulation of protein localization to membrane"/>
    <property type="evidence" value="ECO:0007669"/>
    <property type="project" value="TreeGrafter"/>
</dbReference>
<dbReference type="GO" id="GO:0009966">
    <property type="term" value="P:regulation of signal transduction"/>
    <property type="evidence" value="ECO:0007669"/>
    <property type="project" value="InterPro"/>
</dbReference>
<name>A0AAG5CUM5_ANOAO</name>
<dbReference type="GO" id="GO:0009986">
    <property type="term" value="C:cell surface"/>
    <property type="evidence" value="ECO:0007669"/>
    <property type="project" value="TreeGrafter"/>
</dbReference>
<keyword evidence="6 12" id="KW-0654">Proteoglycan</keyword>
<evidence type="ECO:0000313" key="14">
    <source>
        <dbReference type="EnsemblMetazoa" id="ENSAATROPP002581"/>
    </source>
</evidence>
<dbReference type="GO" id="GO:0005886">
    <property type="term" value="C:plasma membrane"/>
    <property type="evidence" value="ECO:0007669"/>
    <property type="project" value="UniProtKB-SubCell"/>
</dbReference>
<evidence type="ECO:0000256" key="7">
    <source>
        <dbReference type="ARBA" id="ARBA00023136"/>
    </source>
</evidence>
<evidence type="ECO:0000256" key="2">
    <source>
        <dbReference type="ARBA" id="ARBA00010260"/>
    </source>
</evidence>
<feature type="compositionally biased region" description="Low complexity" evidence="13">
    <location>
        <begin position="477"/>
        <end position="492"/>
    </location>
</feature>
<keyword evidence="8" id="KW-0325">Glycoprotein</keyword>
<feature type="compositionally biased region" description="Gly residues" evidence="13">
    <location>
        <begin position="537"/>
        <end position="547"/>
    </location>
</feature>
<feature type="compositionally biased region" description="Gly residues" evidence="13">
    <location>
        <begin position="740"/>
        <end position="751"/>
    </location>
</feature>
<keyword evidence="7 12" id="KW-0472">Membrane</keyword>
<proteinExistence type="inferred from homology"/>
<dbReference type="PANTHER" id="PTHR10822">
    <property type="entry name" value="GLYPICAN"/>
    <property type="match status" value="1"/>
</dbReference>
<dbReference type="Pfam" id="PF01153">
    <property type="entry name" value="Glypican"/>
    <property type="match status" value="2"/>
</dbReference>
<dbReference type="InterPro" id="IPR001863">
    <property type="entry name" value="Glypican"/>
</dbReference>
<organism evidence="14 15">
    <name type="scientific">Anopheles atroparvus</name>
    <name type="common">European mosquito</name>
    <dbReference type="NCBI Taxonomy" id="41427"/>
    <lineage>
        <taxon>Eukaryota</taxon>
        <taxon>Metazoa</taxon>
        <taxon>Ecdysozoa</taxon>
        <taxon>Arthropoda</taxon>
        <taxon>Hexapoda</taxon>
        <taxon>Insecta</taxon>
        <taxon>Pterygota</taxon>
        <taxon>Neoptera</taxon>
        <taxon>Endopterygota</taxon>
        <taxon>Diptera</taxon>
        <taxon>Nematocera</taxon>
        <taxon>Culicoidea</taxon>
        <taxon>Culicidae</taxon>
        <taxon>Anophelinae</taxon>
        <taxon>Anopheles</taxon>
    </lineage>
</organism>
<keyword evidence="4 12" id="KW-0336">GPI-anchor</keyword>
<evidence type="ECO:0008006" key="16">
    <source>
        <dbReference type="Google" id="ProtNLM"/>
    </source>
</evidence>
<keyword evidence="5" id="KW-0732">Signal</keyword>
<comment type="similarity">
    <text evidence="2 11">Belongs to the glypican family.</text>
</comment>
<comment type="function">
    <text evidence="12">Cell surface proteoglycan.</text>
</comment>
<evidence type="ECO:0000256" key="1">
    <source>
        <dbReference type="ARBA" id="ARBA00004609"/>
    </source>
</evidence>
<dbReference type="GO" id="GO:0005576">
    <property type="term" value="C:extracellular region"/>
    <property type="evidence" value="ECO:0007669"/>
    <property type="project" value="TreeGrafter"/>
</dbReference>
<evidence type="ECO:0000256" key="12">
    <source>
        <dbReference type="RuleBase" id="RU003519"/>
    </source>
</evidence>
<feature type="region of interest" description="Disordered" evidence="13">
    <location>
        <begin position="456"/>
        <end position="492"/>
    </location>
</feature>
<evidence type="ECO:0000313" key="15">
    <source>
        <dbReference type="Proteomes" id="UP000075880"/>
    </source>
</evidence>
<evidence type="ECO:0000256" key="5">
    <source>
        <dbReference type="ARBA" id="ARBA00022729"/>
    </source>
</evidence>
<evidence type="ECO:0000256" key="13">
    <source>
        <dbReference type="SAM" id="MobiDB-lite"/>
    </source>
</evidence>
<dbReference type="AlphaFoldDB" id="A0AAG5CUM5"/>
<evidence type="ECO:0000256" key="11">
    <source>
        <dbReference type="RuleBase" id="RU003518"/>
    </source>
</evidence>
<feature type="region of interest" description="Disordered" evidence="13">
    <location>
        <begin position="509"/>
        <end position="572"/>
    </location>
</feature>
<evidence type="ECO:0000256" key="10">
    <source>
        <dbReference type="ARBA" id="ARBA00023288"/>
    </source>
</evidence>
<feature type="compositionally biased region" description="Acidic residues" evidence="13">
    <location>
        <begin position="456"/>
        <end position="467"/>
    </location>
</feature>
<keyword evidence="9 12" id="KW-0357">Heparan sulfate</keyword>
<evidence type="ECO:0000256" key="8">
    <source>
        <dbReference type="ARBA" id="ARBA00023180"/>
    </source>
</evidence>
<sequence>MNVSRNMSMTHHHHHARRRTMARNLLLPVAAGCLLAFLIAASPSGTTASAIPAASFPPTNGIANSASADAGHRRATSCVAVHPILQRRGVDQIDMPIDPIPDLTLRHCEVPPGGGTCCTQMTEHKLALHAKTTLERNTKDNISKLSSVLGARAQRFNEFFEQLLGESKHEFHAMFKRTYGTIYEQNSYVFADLFAELERYYAHGKVDLSETMDHFFNILFQKMFTVLNAQYTFDNKYLGCVSEHMKELKPFGDVPDKLSVQIKRSFVATRTYAQALASAAEAAKNMINVRLTAECTAALTRMSTCNVCAGQTKKPCAPYCVNVMKGCFQSYDEVSTEWDTFVGKMERISERLLGPFNIVMVVEPIDIKISEAIMNFQENGKDISDRIFQGCGQPALGRMRRSLQDGIANGSPQLITTKGGQQQQPQQLALVESVDRGSMTLAAADSFETDSQFTFEGEEGEVQDDSNGDQKHISKRAAAGGSSSPAAAAAAAADSTSRELKYEPLQFSDGDVQFTNSNGPPVSGLPGSGSSHHANAGGSGNGSGGGRANRRKNKNGRKQTADQDDQENQEPMLDRLVKDIRQKVRDSKRFWAQLPYMLCNNEEIAEQPPNDASCWNGTAVDRYQPTIVTGEAESNPEFPSKPFQSRSSTIVQQQLYILRTAISHLGNAYIGHDVEWTDQEDGYYGSGSGHGGGLDYEDNAGSGMGLWEIDIRIGGRPGVNEGAAPTNGGAPTIDGSSSNGEGGFPTDGGANGSHDTTTNELDYTGSRSGLPGLSSGSASGAAGGTSSAGGSHNVPVMSIERALLQFFLPIVMAWFGGLFADLL</sequence>
<evidence type="ECO:0000256" key="3">
    <source>
        <dbReference type="ARBA" id="ARBA00022475"/>
    </source>
</evidence>
<feature type="region of interest" description="Disordered" evidence="13">
    <location>
        <begin position="717"/>
        <end position="790"/>
    </location>
</feature>
<comment type="subcellular location">
    <subcellularLocation>
        <location evidence="1 12">Cell membrane</location>
        <topology evidence="1 12">Lipid-anchor</topology>
        <topology evidence="1 12">GPI-anchor</topology>
    </subcellularLocation>
</comment>
<feature type="compositionally biased region" description="Low complexity" evidence="13">
    <location>
        <begin position="519"/>
        <end position="536"/>
    </location>
</feature>
<evidence type="ECO:0000256" key="4">
    <source>
        <dbReference type="ARBA" id="ARBA00022622"/>
    </source>
</evidence>
<feature type="compositionally biased region" description="Basic residues" evidence="13">
    <location>
        <begin position="548"/>
        <end position="557"/>
    </location>
</feature>
<evidence type="ECO:0000256" key="9">
    <source>
        <dbReference type="ARBA" id="ARBA00023207"/>
    </source>
</evidence>
<keyword evidence="10 12" id="KW-0449">Lipoprotein</keyword>
<keyword evidence="15" id="KW-1185">Reference proteome</keyword>
<accession>A0AAG5CUM5</accession>
<keyword evidence="3" id="KW-1003">Cell membrane</keyword>
<dbReference type="Proteomes" id="UP000075880">
    <property type="component" value="Unassembled WGS sequence"/>
</dbReference>
<dbReference type="GO" id="GO:0016477">
    <property type="term" value="P:cell migration"/>
    <property type="evidence" value="ECO:0007669"/>
    <property type="project" value="TreeGrafter"/>
</dbReference>
<dbReference type="EnsemblMetazoa" id="ENSAATROPT002686">
    <property type="protein sequence ID" value="ENSAATROPP002581"/>
    <property type="gene ID" value="ENSAATROPG002127"/>
</dbReference>
<dbReference type="GO" id="GO:0045202">
    <property type="term" value="C:synapse"/>
    <property type="evidence" value="ECO:0007669"/>
    <property type="project" value="TreeGrafter"/>
</dbReference>
<protein>
    <recommendedName>
        <fullName evidence="16">Glypican</fullName>
    </recommendedName>
</protein>
<dbReference type="GO" id="GO:0098552">
    <property type="term" value="C:side of membrane"/>
    <property type="evidence" value="ECO:0007669"/>
    <property type="project" value="UniProtKB-KW"/>
</dbReference>
<reference evidence="14" key="1">
    <citation type="submission" date="2024-04" db="UniProtKB">
        <authorList>
            <consortium name="EnsemblMetazoa"/>
        </authorList>
    </citation>
    <scope>IDENTIFICATION</scope>
    <source>
        <strain evidence="14">EBRO</strain>
    </source>
</reference>
<dbReference type="PANTHER" id="PTHR10822:SF30">
    <property type="entry name" value="DALLY-LIKE, ISOFORM A"/>
    <property type="match status" value="1"/>
</dbReference>
<evidence type="ECO:0000256" key="6">
    <source>
        <dbReference type="ARBA" id="ARBA00022974"/>
    </source>
</evidence>
<feature type="compositionally biased region" description="Low complexity" evidence="13">
    <location>
        <begin position="765"/>
        <end position="780"/>
    </location>
</feature>